<keyword evidence="4" id="KW-1185">Reference proteome</keyword>
<feature type="region of interest" description="Disordered" evidence="1">
    <location>
        <begin position="28"/>
        <end position="70"/>
    </location>
</feature>
<comment type="caution">
    <text evidence="3">The sequence shown here is derived from an EMBL/GenBank/DDBJ whole genome shotgun (WGS) entry which is preliminary data.</text>
</comment>
<evidence type="ECO:0000313" key="3">
    <source>
        <dbReference type="EMBL" id="TNN67843.1"/>
    </source>
</evidence>
<feature type="compositionally biased region" description="Basic and acidic residues" evidence="1">
    <location>
        <begin position="44"/>
        <end position="55"/>
    </location>
</feature>
<name>A0A4Z2HS79_9TELE</name>
<feature type="compositionally biased region" description="Basic and acidic residues" evidence="1">
    <location>
        <begin position="297"/>
        <end position="306"/>
    </location>
</feature>
<sequence>MCVSEVSWLLALSGVTELLEADKVDARRVGDSSLTGEELSPEELLNHELPQENKPAEGTQPIKKGKNECSPGQQYASYSALVLSAVVLGATLRTPGRLPPQSGRGRRTLPSDNQPGAQLSRPALQARWSCPTVASCPPRDTQRSEADARDNRPATAEWKTSPGERRHGQGFLAALHVGFDVIILIVVLKERTPDASPQEVGGLAEGAGLEGEHTGEDGAARQSLLYGRMCDPTHQFKKEKGENLPEPKESSNIRDKRTCGPAAHGLSPILDLQREIRGGNRVRLEKRLRTRSQLIVRDGERSDRDPKRAHRRGWQSYTAAQR</sequence>
<feature type="chain" id="PRO_5021386585" evidence="2">
    <location>
        <begin position="22"/>
        <end position="322"/>
    </location>
</feature>
<feature type="region of interest" description="Disordered" evidence="1">
    <location>
        <begin position="194"/>
        <end position="216"/>
    </location>
</feature>
<reference evidence="3 4" key="1">
    <citation type="submission" date="2019-03" db="EMBL/GenBank/DDBJ databases">
        <title>First draft genome of Liparis tanakae, snailfish: a comprehensive survey of snailfish specific genes.</title>
        <authorList>
            <person name="Kim W."/>
            <person name="Song I."/>
            <person name="Jeong J.-H."/>
            <person name="Kim D."/>
            <person name="Kim S."/>
            <person name="Ryu S."/>
            <person name="Song J.Y."/>
            <person name="Lee S.K."/>
        </authorList>
    </citation>
    <scope>NUCLEOTIDE SEQUENCE [LARGE SCALE GENOMIC DNA]</scope>
    <source>
        <tissue evidence="3">Muscle</tissue>
    </source>
</reference>
<feature type="compositionally biased region" description="Basic and acidic residues" evidence="1">
    <location>
        <begin position="140"/>
        <end position="152"/>
    </location>
</feature>
<evidence type="ECO:0000256" key="1">
    <source>
        <dbReference type="SAM" id="MobiDB-lite"/>
    </source>
</evidence>
<evidence type="ECO:0000313" key="4">
    <source>
        <dbReference type="Proteomes" id="UP000314294"/>
    </source>
</evidence>
<feature type="region of interest" description="Disordered" evidence="1">
    <location>
        <begin position="295"/>
        <end position="322"/>
    </location>
</feature>
<keyword evidence="2" id="KW-0732">Signal</keyword>
<protein>
    <submittedName>
        <fullName evidence="3">Uncharacterized protein</fullName>
    </submittedName>
</protein>
<feature type="signal peptide" evidence="2">
    <location>
        <begin position="1"/>
        <end position="21"/>
    </location>
</feature>
<dbReference type="Proteomes" id="UP000314294">
    <property type="component" value="Unassembled WGS sequence"/>
</dbReference>
<gene>
    <name evidence="3" type="ORF">EYF80_021997</name>
</gene>
<evidence type="ECO:0000256" key="2">
    <source>
        <dbReference type="SAM" id="SignalP"/>
    </source>
</evidence>
<feature type="compositionally biased region" description="Basic and acidic residues" evidence="1">
    <location>
        <begin position="235"/>
        <end position="258"/>
    </location>
</feature>
<organism evidence="3 4">
    <name type="scientific">Liparis tanakae</name>
    <name type="common">Tanaka's snailfish</name>
    <dbReference type="NCBI Taxonomy" id="230148"/>
    <lineage>
        <taxon>Eukaryota</taxon>
        <taxon>Metazoa</taxon>
        <taxon>Chordata</taxon>
        <taxon>Craniata</taxon>
        <taxon>Vertebrata</taxon>
        <taxon>Euteleostomi</taxon>
        <taxon>Actinopterygii</taxon>
        <taxon>Neopterygii</taxon>
        <taxon>Teleostei</taxon>
        <taxon>Neoteleostei</taxon>
        <taxon>Acanthomorphata</taxon>
        <taxon>Eupercaria</taxon>
        <taxon>Perciformes</taxon>
        <taxon>Cottioidei</taxon>
        <taxon>Cottales</taxon>
        <taxon>Liparidae</taxon>
        <taxon>Liparis</taxon>
    </lineage>
</organism>
<accession>A0A4Z2HS79</accession>
<feature type="region of interest" description="Disordered" evidence="1">
    <location>
        <begin position="235"/>
        <end position="265"/>
    </location>
</feature>
<dbReference type="AlphaFoldDB" id="A0A4Z2HS79"/>
<dbReference type="EMBL" id="SRLO01000198">
    <property type="protein sequence ID" value="TNN67843.1"/>
    <property type="molecule type" value="Genomic_DNA"/>
</dbReference>
<proteinExistence type="predicted"/>
<feature type="region of interest" description="Disordered" evidence="1">
    <location>
        <begin position="93"/>
        <end position="166"/>
    </location>
</feature>